<feature type="coiled-coil region" evidence="1">
    <location>
        <begin position="83"/>
        <end position="138"/>
    </location>
</feature>
<feature type="non-terminal residue" evidence="2">
    <location>
        <position position="1"/>
    </location>
</feature>
<proteinExistence type="predicted"/>
<dbReference type="Proteomes" id="UP000789396">
    <property type="component" value="Unassembled WGS sequence"/>
</dbReference>
<evidence type="ECO:0000313" key="3">
    <source>
        <dbReference type="Proteomes" id="UP000789396"/>
    </source>
</evidence>
<keyword evidence="1" id="KW-0175">Coiled coil</keyword>
<dbReference type="EMBL" id="CAJVPZ010026601">
    <property type="protein sequence ID" value="CAG8726056.1"/>
    <property type="molecule type" value="Genomic_DNA"/>
</dbReference>
<comment type="caution">
    <text evidence="2">The sequence shown here is derived from an EMBL/GenBank/DDBJ whole genome shotgun (WGS) entry which is preliminary data.</text>
</comment>
<dbReference type="OrthoDB" id="2448326at2759"/>
<keyword evidence="3" id="KW-1185">Reference proteome</keyword>
<evidence type="ECO:0000256" key="1">
    <source>
        <dbReference type="SAM" id="Coils"/>
    </source>
</evidence>
<feature type="non-terminal residue" evidence="2">
    <location>
        <position position="190"/>
    </location>
</feature>
<name>A0A9N9NDZ2_9GLOM</name>
<evidence type="ECO:0000313" key="2">
    <source>
        <dbReference type="EMBL" id="CAG8726056.1"/>
    </source>
</evidence>
<dbReference type="AlphaFoldDB" id="A0A9N9NDZ2"/>
<protein>
    <submittedName>
        <fullName evidence="2">990_t:CDS:1</fullName>
    </submittedName>
</protein>
<organism evidence="2 3">
    <name type="scientific">Racocetra fulgida</name>
    <dbReference type="NCBI Taxonomy" id="60492"/>
    <lineage>
        <taxon>Eukaryota</taxon>
        <taxon>Fungi</taxon>
        <taxon>Fungi incertae sedis</taxon>
        <taxon>Mucoromycota</taxon>
        <taxon>Glomeromycotina</taxon>
        <taxon>Glomeromycetes</taxon>
        <taxon>Diversisporales</taxon>
        <taxon>Gigasporaceae</taxon>
        <taxon>Racocetra</taxon>
    </lineage>
</organism>
<sequence length="190" mass="22496">FVNANYSQLVKNKQNNQKRHPDFESELVEKHAHMEHANEIAVEKNTCEIGIQTNEIGVQVNKETREIGIQAFDNMSHTLENYIHLLQAQLDIKINEIETLQKQLEYAYDYIIKSWEQIQEINQINKELSEQNNILKYKWENHYNNQKKRIDSVIQIANYECQNVYDDIKSLILNKQQFSLSSLLNFVPET</sequence>
<accession>A0A9N9NDZ2</accession>
<reference evidence="2" key="1">
    <citation type="submission" date="2021-06" db="EMBL/GenBank/DDBJ databases">
        <authorList>
            <person name="Kallberg Y."/>
            <person name="Tangrot J."/>
            <person name="Rosling A."/>
        </authorList>
    </citation>
    <scope>NUCLEOTIDE SEQUENCE</scope>
    <source>
        <strain evidence="2">IN212</strain>
    </source>
</reference>
<gene>
    <name evidence="2" type="ORF">RFULGI_LOCUS11790</name>
</gene>